<evidence type="ECO:0000256" key="1">
    <source>
        <dbReference type="SAM" id="Phobius"/>
    </source>
</evidence>
<organism evidence="2 3">
    <name type="scientific">Pinibacter soli</name>
    <dbReference type="NCBI Taxonomy" id="3044211"/>
    <lineage>
        <taxon>Bacteria</taxon>
        <taxon>Pseudomonadati</taxon>
        <taxon>Bacteroidota</taxon>
        <taxon>Chitinophagia</taxon>
        <taxon>Chitinophagales</taxon>
        <taxon>Chitinophagaceae</taxon>
        <taxon>Pinibacter</taxon>
    </lineage>
</organism>
<gene>
    <name evidence="2" type="ORF">QJ048_21155</name>
</gene>
<proteinExistence type="predicted"/>
<feature type="transmembrane region" description="Helical" evidence="1">
    <location>
        <begin position="323"/>
        <end position="344"/>
    </location>
</feature>
<dbReference type="Proteomes" id="UP001226434">
    <property type="component" value="Unassembled WGS sequence"/>
</dbReference>
<keyword evidence="1" id="KW-0472">Membrane</keyword>
<feature type="transmembrane region" description="Helical" evidence="1">
    <location>
        <begin position="51"/>
        <end position="79"/>
    </location>
</feature>
<evidence type="ECO:0000313" key="2">
    <source>
        <dbReference type="EMBL" id="MDI3322312.1"/>
    </source>
</evidence>
<reference evidence="2 3" key="1">
    <citation type="submission" date="2023-05" db="EMBL/GenBank/DDBJ databases">
        <title>Genome sequence of Pinibacter sp. MAH-24.</title>
        <authorList>
            <person name="Huq M.A."/>
        </authorList>
    </citation>
    <scope>NUCLEOTIDE SEQUENCE [LARGE SCALE GENOMIC DNA]</scope>
    <source>
        <strain evidence="2 3">MAH-24</strain>
    </source>
</reference>
<feature type="transmembrane region" description="Helical" evidence="1">
    <location>
        <begin position="350"/>
        <end position="371"/>
    </location>
</feature>
<accession>A0ABT6RIB0</accession>
<keyword evidence="3" id="KW-1185">Reference proteome</keyword>
<dbReference type="EMBL" id="JASBRG010000007">
    <property type="protein sequence ID" value="MDI3322312.1"/>
    <property type="molecule type" value="Genomic_DNA"/>
</dbReference>
<feature type="transmembrane region" description="Helical" evidence="1">
    <location>
        <begin position="99"/>
        <end position="120"/>
    </location>
</feature>
<comment type="caution">
    <text evidence="2">The sequence shown here is derived from an EMBL/GenBank/DDBJ whole genome shotgun (WGS) entry which is preliminary data.</text>
</comment>
<feature type="transmembrane region" description="Helical" evidence="1">
    <location>
        <begin position="383"/>
        <end position="401"/>
    </location>
</feature>
<dbReference type="RefSeq" id="WP_282336430.1">
    <property type="nucleotide sequence ID" value="NZ_JASBRG010000007.1"/>
</dbReference>
<feature type="transmembrane region" description="Helical" evidence="1">
    <location>
        <begin position="299"/>
        <end position="316"/>
    </location>
</feature>
<keyword evidence="1" id="KW-0812">Transmembrane</keyword>
<feature type="transmembrane region" description="Helical" evidence="1">
    <location>
        <begin position="434"/>
        <end position="454"/>
    </location>
</feature>
<protein>
    <submittedName>
        <fullName evidence="2">Uncharacterized protein</fullName>
    </submittedName>
</protein>
<keyword evidence="1" id="KW-1133">Transmembrane helix</keyword>
<sequence length="463" mass="53640">MKKINNWMLTNHPLIWNTRFHIMLPLVISLNIIFFFWGYCQNITLKNVSDWSYFAAITIDAVELLIAFLIVLVWLVFYLRHNAFKALLPLSKFYLQREFLIILIVIFGLISPILITKWGVNTKINKLGKSVNIKKERRIISLASHFLPFDLSNFSPRKEYAEDGEIDTAKIEKGMVAGLSYLNFRGRGIYDETEPDYDSLLNEKAISWLKMHRKDSIINCIDKYLQLCRKYGAEYKFNSTAHVNGIFSTPDFIVKEEIPSGKFDSRGMLNSYYIANEYRANGALNTIYFARQGLMPDEYWILSMWTLCLSYLLFSFRVTPIKTWISSIIAGVILTVCTVVGFASGRDENLLTLSPIVVGIVGLSISVVNTFKKRQKFLSGITYLLSLFVSTFFVLAVYSFVYRITRYDHYSTAKKVFTFSDRLHDWLGDNSNSFFITNFVFSLLMMLFVMIPLIKKWRANPEE</sequence>
<name>A0ABT6RIB0_9BACT</name>
<evidence type="ECO:0000313" key="3">
    <source>
        <dbReference type="Proteomes" id="UP001226434"/>
    </source>
</evidence>
<feature type="transmembrane region" description="Helical" evidence="1">
    <location>
        <begin position="20"/>
        <end position="39"/>
    </location>
</feature>